<name>A0A426JYE1_9PSEU</name>
<dbReference type="RefSeq" id="WP_125089521.1">
    <property type="nucleotide sequence ID" value="NZ_RSAA01000007.1"/>
</dbReference>
<accession>A0A426JYE1</accession>
<keyword evidence="1" id="KW-1133">Transmembrane helix</keyword>
<protein>
    <submittedName>
        <fullName evidence="2">Uncharacterized protein</fullName>
    </submittedName>
</protein>
<organism evidence="2 3">
    <name type="scientific">Saccharopolyspora rhizosphaerae</name>
    <dbReference type="NCBI Taxonomy" id="2492662"/>
    <lineage>
        <taxon>Bacteria</taxon>
        <taxon>Bacillati</taxon>
        <taxon>Actinomycetota</taxon>
        <taxon>Actinomycetes</taxon>
        <taxon>Pseudonocardiales</taxon>
        <taxon>Pseudonocardiaceae</taxon>
        <taxon>Saccharopolyspora</taxon>
    </lineage>
</organism>
<sequence>MSKDLANDIALWIFVPSLVFFAVVTVATALGTPRGVRASRRARQLAQLEQVAEEQRTRQQAVEIDWLEYRELPMPEIIELLRKYGWAYRDDELGKKAWLLRFDLISAGKQANAGQG</sequence>
<keyword evidence="1" id="KW-0812">Transmembrane</keyword>
<evidence type="ECO:0000313" key="2">
    <source>
        <dbReference type="EMBL" id="RRO18169.1"/>
    </source>
</evidence>
<evidence type="ECO:0000313" key="3">
    <source>
        <dbReference type="Proteomes" id="UP000274515"/>
    </source>
</evidence>
<dbReference type="AlphaFoldDB" id="A0A426JYE1"/>
<proteinExistence type="predicted"/>
<comment type="caution">
    <text evidence="2">The sequence shown here is derived from an EMBL/GenBank/DDBJ whole genome shotgun (WGS) entry which is preliminary data.</text>
</comment>
<reference evidence="2 3" key="1">
    <citation type="submission" date="2018-11" db="EMBL/GenBank/DDBJ databases">
        <title>Saccharopolyspora rhizosphaerae sp. nov., an actinomycete isolated from rhizosphere soil in Thailand.</title>
        <authorList>
            <person name="Intra B."/>
            <person name="Euanorasetr J."/>
            <person name="Take A."/>
            <person name="Inahashi Y."/>
            <person name="Mori M."/>
            <person name="Panbangred W."/>
            <person name="Matsumoto A."/>
        </authorList>
    </citation>
    <scope>NUCLEOTIDE SEQUENCE [LARGE SCALE GENOMIC DNA]</scope>
    <source>
        <strain evidence="2 3">H219</strain>
    </source>
</reference>
<evidence type="ECO:0000256" key="1">
    <source>
        <dbReference type="SAM" id="Phobius"/>
    </source>
</evidence>
<keyword evidence="3" id="KW-1185">Reference proteome</keyword>
<gene>
    <name evidence="2" type="ORF">EIL87_07945</name>
</gene>
<dbReference type="EMBL" id="RSAA01000007">
    <property type="protein sequence ID" value="RRO18169.1"/>
    <property type="molecule type" value="Genomic_DNA"/>
</dbReference>
<keyword evidence="1" id="KW-0472">Membrane</keyword>
<feature type="transmembrane region" description="Helical" evidence="1">
    <location>
        <begin position="12"/>
        <end position="31"/>
    </location>
</feature>
<dbReference type="OrthoDB" id="3692183at2"/>
<dbReference type="Proteomes" id="UP000274515">
    <property type="component" value="Unassembled WGS sequence"/>
</dbReference>